<evidence type="ECO:0000256" key="2">
    <source>
        <dbReference type="ARBA" id="ARBA00022898"/>
    </source>
</evidence>
<evidence type="ECO:0000256" key="3">
    <source>
        <dbReference type="ARBA" id="ARBA00023015"/>
    </source>
</evidence>
<dbReference type="SUPFAM" id="SSF46785">
    <property type="entry name" value="Winged helix' DNA-binding domain"/>
    <property type="match status" value="1"/>
</dbReference>
<keyword evidence="4" id="KW-0238">DNA-binding</keyword>
<accession>A0ABN1MB66</accession>
<dbReference type="Gene3D" id="3.40.640.10">
    <property type="entry name" value="Type I PLP-dependent aspartate aminotransferase-like (Major domain)"/>
    <property type="match status" value="1"/>
</dbReference>
<gene>
    <name evidence="7" type="ORF">GCM10009115_29870</name>
</gene>
<dbReference type="Pfam" id="PF00392">
    <property type="entry name" value="GntR"/>
    <property type="match status" value="1"/>
</dbReference>
<keyword evidence="3" id="KW-0805">Transcription regulation</keyword>
<keyword evidence="8" id="KW-1185">Reference proteome</keyword>
<dbReference type="SMART" id="SM00345">
    <property type="entry name" value="HTH_GNTR"/>
    <property type="match status" value="1"/>
</dbReference>
<evidence type="ECO:0000256" key="4">
    <source>
        <dbReference type="ARBA" id="ARBA00023125"/>
    </source>
</evidence>
<evidence type="ECO:0000313" key="7">
    <source>
        <dbReference type="EMBL" id="GAA0866550.1"/>
    </source>
</evidence>
<comment type="similarity">
    <text evidence="1">In the C-terminal section; belongs to the class-I pyridoxal-phosphate-dependent aminotransferase family.</text>
</comment>
<evidence type="ECO:0000256" key="1">
    <source>
        <dbReference type="ARBA" id="ARBA00005384"/>
    </source>
</evidence>
<organism evidence="7 8">
    <name type="scientific">Sphingopyxis soli</name>
    <dbReference type="NCBI Taxonomy" id="592051"/>
    <lineage>
        <taxon>Bacteria</taxon>
        <taxon>Pseudomonadati</taxon>
        <taxon>Pseudomonadota</taxon>
        <taxon>Alphaproteobacteria</taxon>
        <taxon>Sphingomonadales</taxon>
        <taxon>Sphingomonadaceae</taxon>
        <taxon>Sphingopyxis</taxon>
    </lineage>
</organism>
<keyword evidence="5" id="KW-0804">Transcription</keyword>
<dbReference type="PROSITE" id="PS50949">
    <property type="entry name" value="HTH_GNTR"/>
    <property type="match status" value="1"/>
</dbReference>
<dbReference type="CDD" id="cd00609">
    <property type="entry name" value="AAT_like"/>
    <property type="match status" value="1"/>
</dbReference>
<dbReference type="RefSeq" id="WP_215350202.1">
    <property type="nucleotide sequence ID" value="NZ_BAAAFE010000009.1"/>
</dbReference>
<dbReference type="Proteomes" id="UP001500738">
    <property type="component" value="Unassembled WGS sequence"/>
</dbReference>
<dbReference type="Pfam" id="PF00155">
    <property type="entry name" value="Aminotran_1_2"/>
    <property type="match status" value="1"/>
</dbReference>
<sequence>MADGWIPDLTRTRGAKYVVIADAIANAVETGALRSGDRLPPQRDLAARLGIDLTTVTKAYEQARSAGLIGARGRAGSFVLPQDAIAAGPPPRDTGMNMPPEVEGGTLLATWERTASALLRAPGAGGRLHYAPAGGREADRAAGAEIFGRMGLASDAGQVVVTAGAQNALHAIIGATLERGDVVACGTHVYPGFLALARRAGLRLAPLACVEADALEALCRTTKVAALYVVPTNDNPTTVTIAADERAALARVARRHGVRIIEDDAYGQLAETPIAPLSSFAPELGWYVASLSKTISPALRVAHVRTPSVADALALAAEVHDANVMPPPLEAALATRWLEDGSYDRLIGETRTEAAARQAIAADALPAGRYAAHRCGYHLWVPLPDERAMAKAARALREAGMMAIPASSFAACDSNVRALRVSLGGAIDRDGLRRGLTMLAKHLAA</sequence>
<feature type="domain" description="HTH gntR-type" evidence="6">
    <location>
        <begin position="14"/>
        <end position="82"/>
    </location>
</feature>
<keyword evidence="7" id="KW-0808">Transferase</keyword>
<reference evidence="7 8" key="1">
    <citation type="journal article" date="2019" name="Int. J. Syst. Evol. Microbiol.">
        <title>The Global Catalogue of Microorganisms (GCM) 10K type strain sequencing project: providing services to taxonomists for standard genome sequencing and annotation.</title>
        <authorList>
            <consortium name="The Broad Institute Genomics Platform"/>
            <consortium name="The Broad Institute Genome Sequencing Center for Infectious Disease"/>
            <person name="Wu L."/>
            <person name="Ma J."/>
        </authorList>
    </citation>
    <scope>NUCLEOTIDE SEQUENCE [LARGE SCALE GENOMIC DNA]</scope>
    <source>
        <strain evidence="7 8">JCM 15910</strain>
    </source>
</reference>
<dbReference type="CDD" id="cd07377">
    <property type="entry name" value="WHTH_GntR"/>
    <property type="match status" value="1"/>
</dbReference>
<evidence type="ECO:0000259" key="6">
    <source>
        <dbReference type="PROSITE" id="PS50949"/>
    </source>
</evidence>
<evidence type="ECO:0000313" key="8">
    <source>
        <dbReference type="Proteomes" id="UP001500738"/>
    </source>
</evidence>
<dbReference type="PANTHER" id="PTHR46577:SF1">
    <property type="entry name" value="HTH-TYPE TRANSCRIPTIONAL REGULATORY PROTEIN GABR"/>
    <property type="match status" value="1"/>
</dbReference>
<dbReference type="Gene3D" id="1.10.10.10">
    <property type="entry name" value="Winged helix-like DNA-binding domain superfamily/Winged helix DNA-binding domain"/>
    <property type="match status" value="1"/>
</dbReference>
<name>A0ABN1MB66_9SPHN</name>
<dbReference type="SUPFAM" id="SSF53383">
    <property type="entry name" value="PLP-dependent transferases"/>
    <property type="match status" value="1"/>
</dbReference>
<evidence type="ECO:0000256" key="5">
    <source>
        <dbReference type="ARBA" id="ARBA00023163"/>
    </source>
</evidence>
<dbReference type="InterPro" id="IPR004839">
    <property type="entry name" value="Aminotransferase_I/II_large"/>
</dbReference>
<dbReference type="InterPro" id="IPR036388">
    <property type="entry name" value="WH-like_DNA-bd_sf"/>
</dbReference>
<dbReference type="GO" id="GO:0008483">
    <property type="term" value="F:transaminase activity"/>
    <property type="evidence" value="ECO:0007669"/>
    <property type="project" value="UniProtKB-KW"/>
</dbReference>
<keyword evidence="7" id="KW-0032">Aminotransferase</keyword>
<keyword evidence="2" id="KW-0663">Pyridoxal phosphate</keyword>
<dbReference type="EMBL" id="BAAAFE010000009">
    <property type="protein sequence ID" value="GAA0866550.1"/>
    <property type="molecule type" value="Genomic_DNA"/>
</dbReference>
<proteinExistence type="inferred from homology"/>
<dbReference type="InterPro" id="IPR015424">
    <property type="entry name" value="PyrdxlP-dep_Trfase"/>
</dbReference>
<dbReference type="PANTHER" id="PTHR46577">
    <property type="entry name" value="HTH-TYPE TRANSCRIPTIONAL REGULATORY PROTEIN GABR"/>
    <property type="match status" value="1"/>
</dbReference>
<protein>
    <submittedName>
        <fullName evidence="7">PLP-dependent aminotransferase family protein</fullName>
    </submittedName>
</protein>
<dbReference type="InterPro" id="IPR000524">
    <property type="entry name" value="Tscrpt_reg_HTH_GntR"/>
</dbReference>
<dbReference type="InterPro" id="IPR036390">
    <property type="entry name" value="WH_DNA-bd_sf"/>
</dbReference>
<comment type="caution">
    <text evidence="7">The sequence shown here is derived from an EMBL/GenBank/DDBJ whole genome shotgun (WGS) entry which is preliminary data.</text>
</comment>
<dbReference type="InterPro" id="IPR015421">
    <property type="entry name" value="PyrdxlP-dep_Trfase_major"/>
</dbReference>
<dbReference type="InterPro" id="IPR051446">
    <property type="entry name" value="HTH_trans_reg/aminotransferase"/>
</dbReference>